<dbReference type="Proteomes" id="UP000605846">
    <property type="component" value="Unassembled WGS sequence"/>
</dbReference>
<feature type="coiled-coil region" evidence="1">
    <location>
        <begin position="32"/>
        <end position="150"/>
    </location>
</feature>
<comment type="caution">
    <text evidence="2">The sequence shown here is derived from an EMBL/GenBank/DDBJ whole genome shotgun (WGS) entry which is preliminary data.</text>
</comment>
<dbReference type="OrthoDB" id="2261617at2759"/>
<evidence type="ECO:0000256" key="1">
    <source>
        <dbReference type="SAM" id="Coils"/>
    </source>
</evidence>
<accession>A0A8H7BPN2</accession>
<gene>
    <name evidence="2" type="ORF">EC973_001711</name>
</gene>
<proteinExistence type="predicted"/>
<protein>
    <recommendedName>
        <fullName evidence="4">SWI5-dependent HO expression protein 3</fullName>
    </recommendedName>
</protein>
<name>A0A8H7BPN2_9FUNG</name>
<sequence>MLHIQESLSHNNLLLSSILQSQPIHPQPSVSNSRSTRVIEQLQDKLDSVQKEVLSIRKQLESARQVKQQCELESQAYADSNVQYRATIQELIQTLETKQKSLDSTKRSSIHLETQVKKLKDEALASRKQLEDLRRKERVLERDRDMAVAEKGQTERQHLVLRECVQKLSSRFENEVVGLRQDLETVQGQIKVMAERSLILANGVEARIKQRTMERRQLMSQLTAVRTQMEANTQRFVDQVRSELQALMNDVYRTANRTDDFHSAVTKCRGEVSGLVARIRAYTAEASNFE</sequence>
<evidence type="ECO:0008006" key="4">
    <source>
        <dbReference type="Google" id="ProtNLM"/>
    </source>
</evidence>
<reference evidence="2" key="1">
    <citation type="submission" date="2020-01" db="EMBL/GenBank/DDBJ databases">
        <title>Genome Sequencing of Three Apophysomyces-Like Fungal Strains Confirms a Novel Fungal Genus in the Mucoromycota with divergent Burkholderia-like Endosymbiotic Bacteria.</title>
        <authorList>
            <person name="Stajich J.E."/>
            <person name="Macias A.M."/>
            <person name="Carter-House D."/>
            <person name="Lovett B."/>
            <person name="Kasson L.R."/>
            <person name="Berry K."/>
            <person name="Grigoriev I."/>
            <person name="Chang Y."/>
            <person name="Spatafora J."/>
            <person name="Kasson M.T."/>
        </authorList>
    </citation>
    <scope>NUCLEOTIDE SEQUENCE</scope>
    <source>
        <strain evidence="2">NRRL A-21654</strain>
    </source>
</reference>
<evidence type="ECO:0000313" key="3">
    <source>
        <dbReference type="Proteomes" id="UP000605846"/>
    </source>
</evidence>
<organism evidence="2 3">
    <name type="scientific">Apophysomyces ossiformis</name>
    <dbReference type="NCBI Taxonomy" id="679940"/>
    <lineage>
        <taxon>Eukaryota</taxon>
        <taxon>Fungi</taxon>
        <taxon>Fungi incertae sedis</taxon>
        <taxon>Mucoromycota</taxon>
        <taxon>Mucoromycotina</taxon>
        <taxon>Mucoromycetes</taxon>
        <taxon>Mucorales</taxon>
        <taxon>Mucorineae</taxon>
        <taxon>Mucoraceae</taxon>
        <taxon>Apophysomyces</taxon>
    </lineage>
</organism>
<keyword evidence="1" id="KW-0175">Coiled coil</keyword>
<dbReference type="AlphaFoldDB" id="A0A8H7BPN2"/>
<evidence type="ECO:0000313" key="2">
    <source>
        <dbReference type="EMBL" id="KAF7723735.1"/>
    </source>
</evidence>
<keyword evidence="3" id="KW-1185">Reference proteome</keyword>
<dbReference type="EMBL" id="JABAYA010000141">
    <property type="protein sequence ID" value="KAF7723735.1"/>
    <property type="molecule type" value="Genomic_DNA"/>
</dbReference>